<feature type="coiled-coil region" evidence="7">
    <location>
        <begin position="443"/>
        <end position="504"/>
    </location>
</feature>
<dbReference type="Pfam" id="PF00004">
    <property type="entry name" value="AAA"/>
    <property type="match status" value="1"/>
</dbReference>
<dbReference type="GO" id="GO:0034605">
    <property type="term" value="P:cellular response to heat"/>
    <property type="evidence" value="ECO:0007669"/>
    <property type="project" value="TreeGrafter"/>
</dbReference>
<gene>
    <name evidence="11" type="ORF">DW035_12815</name>
</gene>
<dbReference type="InterPro" id="IPR003593">
    <property type="entry name" value="AAA+_ATPase"/>
</dbReference>
<comment type="caution">
    <text evidence="11">The sequence shown here is derived from an EMBL/GenBank/DDBJ whole genome shotgun (WGS) entry which is preliminary data.</text>
</comment>
<dbReference type="GO" id="GO:0008233">
    <property type="term" value="F:peptidase activity"/>
    <property type="evidence" value="ECO:0007669"/>
    <property type="project" value="UniProtKB-KW"/>
</dbReference>
<keyword evidence="7" id="KW-0175">Coiled coil</keyword>
<proteinExistence type="inferred from homology"/>
<dbReference type="Pfam" id="PF07724">
    <property type="entry name" value="AAA_2"/>
    <property type="match status" value="1"/>
</dbReference>
<accession>A0A415J0L7</accession>
<keyword evidence="11" id="KW-0378">Hydrolase</keyword>
<keyword evidence="3 6" id="KW-0067">ATP-binding</keyword>
<dbReference type="InterPro" id="IPR001270">
    <property type="entry name" value="ClpA/B"/>
</dbReference>
<evidence type="ECO:0000256" key="5">
    <source>
        <dbReference type="PROSITE-ProRule" id="PRU01251"/>
    </source>
</evidence>
<dbReference type="Pfam" id="PF17871">
    <property type="entry name" value="AAA_lid_9"/>
    <property type="match status" value="1"/>
</dbReference>
<dbReference type="Gene3D" id="1.10.1780.10">
    <property type="entry name" value="Clp, N-terminal domain"/>
    <property type="match status" value="1"/>
</dbReference>
<dbReference type="InterPro" id="IPR041546">
    <property type="entry name" value="ClpA/ClpB_AAA_lid"/>
</dbReference>
<dbReference type="InterPro" id="IPR028299">
    <property type="entry name" value="ClpA/B_CS2"/>
</dbReference>
<dbReference type="GO" id="GO:0005737">
    <property type="term" value="C:cytoplasm"/>
    <property type="evidence" value="ECO:0007669"/>
    <property type="project" value="TreeGrafter"/>
</dbReference>
<dbReference type="InterPro" id="IPR001943">
    <property type="entry name" value="UVR_dom"/>
</dbReference>
<dbReference type="InterPro" id="IPR004176">
    <property type="entry name" value="Clp_R_N"/>
</dbReference>
<organism evidence="11 12">
    <name type="scientific">Phocaeicola plebeius</name>
    <dbReference type="NCBI Taxonomy" id="310297"/>
    <lineage>
        <taxon>Bacteria</taxon>
        <taxon>Pseudomonadati</taxon>
        <taxon>Bacteroidota</taxon>
        <taxon>Bacteroidia</taxon>
        <taxon>Bacteroidales</taxon>
        <taxon>Bacteroidaceae</taxon>
        <taxon>Phocaeicola</taxon>
    </lineage>
</organism>
<evidence type="ECO:0000256" key="7">
    <source>
        <dbReference type="SAM" id="Coils"/>
    </source>
</evidence>
<keyword evidence="1 5" id="KW-0677">Repeat</keyword>
<dbReference type="InterPro" id="IPR019489">
    <property type="entry name" value="Clp_ATPase_C"/>
</dbReference>
<dbReference type="GO" id="GO:0005524">
    <property type="term" value="F:ATP binding"/>
    <property type="evidence" value="ECO:0007669"/>
    <property type="project" value="UniProtKB-KW"/>
</dbReference>
<dbReference type="Gene3D" id="1.10.8.60">
    <property type="match status" value="2"/>
</dbReference>
<feature type="domain" description="Clp R" evidence="10">
    <location>
        <begin position="1"/>
        <end position="146"/>
    </location>
</feature>
<evidence type="ECO:0000313" key="11">
    <source>
        <dbReference type="EMBL" id="RHL13422.1"/>
    </source>
</evidence>
<dbReference type="Gene3D" id="4.10.860.10">
    <property type="entry name" value="UVR domain"/>
    <property type="match status" value="1"/>
</dbReference>
<dbReference type="RefSeq" id="WP_118441835.1">
    <property type="nucleotide sequence ID" value="NZ_DBFVRS010000016.1"/>
</dbReference>
<dbReference type="AlphaFoldDB" id="A0A415J0L7"/>
<dbReference type="Proteomes" id="UP000284916">
    <property type="component" value="Unassembled WGS sequence"/>
</dbReference>
<evidence type="ECO:0000256" key="8">
    <source>
        <dbReference type="SAM" id="MobiDB-lite"/>
    </source>
</evidence>
<dbReference type="Gene3D" id="3.40.50.300">
    <property type="entry name" value="P-loop containing nucleotide triphosphate hydrolases"/>
    <property type="match status" value="2"/>
</dbReference>
<dbReference type="PROSITE" id="PS50151">
    <property type="entry name" value="UVR"/>
    <property type="match status" value="1"/>
</dbReference>
<dbReference type="FunFam" id="3.40.50.300:FF:000010">
    <property type="entry name" value="Chaperone clpB 1, putative"/>
    <property type="match status" value="1"/>
</dbReference>
<evidence type="ECO:0000256" key="6">
    <source>
        <dbReference type="RuleBase" id="RU004432"/>
    </source>
</evidence>
<evidence type="ECO:0000256" key="1">
    <source>
        <dbReference type="ARBA" id="ARBA00022737"/>
    </source>
</evidence>
<dbReference type="CDD" id="cd19499">
    <property type="entry name" value="RecA-like_ClpB_Hsp104-like"/>
    <property type="match status" value="1"/>
</dbReference>
<dbReference type="PROSITE" id="PS00870">
    <property type="entry name" value="CLPAB_1"/>
    <property type="match status" value="1"/>
</dbReference>
<evidence type="ECO:0000259" key="10">
    <source>
        <dbReference type="PROSITE" id="PS51903"/>
    </source>
</evidence>
<dbReference type="PROSITE" id="PS51903">
    <property type="entry name" value="CLP_R"/>
    <property type="match status" value="1"/>
</dbReference>
<dbReference type="InterPro" id="IPR003959">
    <property type="entry name" value="ATPase_AAA_core"/>
</dbReference>
<sequence length="845" mass="95313">MSNEFTQQVSDIVVYGKEEANRLQNDHIEPEHLLLGILRDGECKAAEILKSFYLDLKGIKNELEIQLREKSIQENYSQDITFSEEASKILTLSKLEAKLMNNEKVDTPHILLAIMRDNQNNAYKILDKNDVTYEKIIDRLKQEEAPFDGLDFNDDEEEEGIGRRGNADKSNDGFGSSANRQTTQTEQKQAEGDTPYLDNYGIDLTKAAEGGKLDPVVGREKEIERIAQILSRRKKNNPILIGESGVGKSAIAEGLALRIVEKRVSRALFGKRIVSLDMTAVVAGTKYRGQFEERIRAILTEVKKHPDVILFIDEIHTIVGAGSAAGSMDAANMLKPALARGEIQCIGATTLDEYRKNIEKDGALERRFQKVLVEPTSPEETLQILRNIKDKYEEHHNVTYTDEALEACVRLTDRYVTDRYFPDKAIDAMDEAGSRIHLTHISVPREIEEQERLIEEAQQHKNEAIRLQNFELAASFRDRENQYTEQLERLKNEWKEKLKDNRETVDAPQIEEVVSMISGVPVQRMAQAEGVRLKGMKQALLSKVIGQDKAVETLVRSIQRSRVGLKDPNKPIGTFLFLGPTGVGKTHLAKELAKNMFGTTDAIIRIDMSEYMEKFTVSRLVGAPPGYVGYEEGGQLTEKVRRHPYSIVLLDEIEKAHSDVFNMLLQVMDEGRLTDSLGRTVDFKNTIIIMTSNIGTRQLKEFGKGIGFTAQTGENEKEHANSVIRKALNKSFAPEFINRLDEIVTFDQLDIASLEKIIDIELAGLYKRIEGCGYHLLLDQEAKRFVAEKGYDVQFGARPLKRSIQNHLEDGLAELIINEEPQAGDTLHVYMNVQGDGVEVKVEKA</sequence>
<comment type="similarity">
    <text evidence="6">Belongs to the ClpA/ClpB family.</text>
</comment>
<dbReference type="InterPro" id="IPR036628">
    <property type="entry name" value="Clp_N_dom_sf"/>
</dbReference>
<dbReference type="SMART" id="SM01086">
    <property type="entry name" value="ClpB_D2-small"/>
    <property type="match status" value="1"/>
</dbReference>
<reference evidence="11 12" key="1">
    <citation type="submission" date="2018-08" db="EMBL/GenBank/DDBJ databases">
        <title>A genome reference for cultivated species of the human gut microbiota.</title>
        <authorList>
            <person name="Zou Y."/>
            <person name="Xue W."/>
            <person name="Luo G."/>
        </authorList>
    </citation>
    <scope>NUCLEOTIDE SEQUENCE [LARGE SCALE GENOMIC DNA]</scope>
    <source>
        <strain evidence="11 12">AF39-11</strain>
    </source>
</reference>
<evidence type="ECO:0000313" key="12">
    <source>
        <dbReference type="Proteomes" id="UP000284916"/>
    </source>
</evidence>
<dbReference type="CDD" id="cd00009">
    <property type="entry name" value="AAA"/>
    <property type="match status" value="1"/>
</dbReference>
<feature type="compositionally biased region" description="Basic and acidic residues" evidence="8">
    <location>
        <begin position="160"/>
        <end position="171"/>
    </location>
</feature>
<dbReference type="GO" id="GO:0006508">
    <property type="term" value="P:proteolysis"/>
    <property type="evidence" value="ECO:0007669"/>
    <property type="project" value="UniProtKB-KW"/>
</dbReference>
<dbReference type="EMBL" id="QROI01000021">
    <property type="protein sequence ID" value="RHL13422.1"/>
    <property type="molecule type" value="Genomic_DNA"/>
</dbReference>
<keyword evidence="4 6" id="KW-0143">Chaperone</keyword>
<dbReference type="PRINTS" id="PR00300">
    <property type="entry name" value="CLPPROTEASEA"/>
</dbReference>
<feature type="domain" description="UVR" evidence="9">
    <location>
        <begin position="451"/>
        <end position="486"/>
    </location>
</feature>
<dbReference type="PROSITE" id="PS00871">
    <property type="entry name" value="CLPAB_2"/>
    <property type="match status" value="1"/>
</dbReference>
<dbReference type="GO" id="GO:0016887">
    <property type="term" value="F:ATP hydrolysis activity"/>
    <property type="evidence" value="ECO:0007669"/>
    <property type="project" value="InterPro"/>
</dbReference>
<evidence type="ECO:0000256" key="2">
    <source>
        <dbReference type="ARBA" id="ARBA00022741"/>
    </source>
</evidence>
<dbReference type="Pfam" id="PF10431">
    <property type="entry name" value="ClpB_D2-small"/>
    <property type="match status" value="1"/>
</dbReference>
<dbReference type="SUPFAM" id="SSF52540">
    <property type="entry name" value="P-loop containing nucleoside triphosphate hydrolases"/>
    <property type="match status" value="2"/>
</dbReference>
<name>A0A415J0L7_9BACT</name>
<keyword evidence="2 6" id="KW-0547">Nucleotide-binding</keyword>
<protein>
    <submittedName>
        <fullName evidence="11">ATP-dependent Clp protease ATP-binding subunit</fullName>
    </submittedName>
</protein>
<dbReference type="InterPro" id="IPR050130">
    <property type="entry name" value="ClpA_ClpB"/>
</dbReference>
<keyword evidence="11" id="KW-0645">Protease</keyword>
<evidence type="ECO:0000256" key="4">
    <source>
        <dbReference type="ARBA" id="ARBA00023186"/>
    </source>
</evidence>
<evidence type="ECO:0000256" key="3">
    <source>
        <dbReference type="ARBA" id="ARBA00022840"/>
    </source>
</evidence>
<feature type="region of interest" description="Disordered" evidence="8">
    <location>
        <begin position="147"/>
        <end position="196"/>
    </location>
</feature>
<dbReference type="PANTHER" id="PTHR11638">
    <property type="entry name" value="ATP-DEPENDENT CLP PROTEASE"/>
    <property type="match status" value="1"/>
</dbReference>
<feature type="compositionally biased region" description="Polar residues" evidence="8">
    <location>
        <begin position="173"/>
        <end position="187"/>
    </location>
</feature>
<evidence type="ECO:0000259" key="9">
    <source>
        <dbReference type="PROSITE" id="PS50151"/>
    </source>
</evidence>
<dbReference type="FunFam" id="3.40.50.300:FF:000025">
    <property type="entry name" value="ATP-dependent Clp protease subunit"/>
    <property type="match status" value="1"/>
</dbReference>
<dbReference type="InterPro" id="IPR027417">
    <property type="entry name" value="P-loop_NTPase"/>
</dbReference>
<dbReference type="SMART" id="SM00382">
    <property type="entry name" value="AAA"/>
    <property type="match status" value="2"/>
</dbReference>
<dbReference type="Pfam" id="PF02861">
    <property type="entry name" value="Clp_N"/>
    <property type="match status" value="1"/>
</dbReference>
<dbReference type="PANTHER" id="PTHR11638:SF18">
    <property type="entry name" value="HEAT SHOCK PROTEIN 104"/>
    <property type="match status" value="1"/>
</dbReference>
<dbReference type="SUPFAM" id="SSF81923">
    <property type="entry name" value="Double Clp-N motif"/>
    <property type="match status" value="1"/>
</dbReference>
<dbReference type="InterPro" id="IPR018368">
    <property type="entry name" value="ClpA/B_CS1"/>
</dbReference>